<evidence type="ECO:0000313" key="2">
    <source>
        <dbReference type="Proteomes" id="UP000002734"/>
    </source>
</evidence>
<dbReference type="PIRSF" id="PIRSF029208">
    <property type="entry name" value="Phage_tail_GPU"/>
    <property type="match status" value="1"/>
</dbReference>
<keyword evidence="2" id="KW-1185">Reference proteome</keyword>
<evidence type="ECO:0000313" key="1">
    <source>
        <dbReference type="EMBL" id="ACS85891.1"/>
    </source>
</evidence>
<dbReference type="RefSeq" id="WP_015853800.1">
    <property type="nucleotide sequence ID" value="NC_012880.1"/>
</dbReference>
<dbReference type="HOGENOM" id="CLU_102468_0_0_6"/>
<protein>
    <submittedName>
        <fullName evidence="1">P2 GpU family protein</fullName>
    </submittedName>
</protein>
<proteinExistence type="predicted"/>
<organism evidence="1 2">
    <name type="scientific">Musicola paradisiaca (strain Ech703)</name>
    <name type="common">Dickeya paradisiaca</name>
    <name type="synonym">Dickeya dadantii</name>
    <dbReference type="NCBI Taxonomy" id="579405"/>
    <lineage>
        <taxon>Bacteria</taxon>
        <taxon>Pseudomonadati</taxon>
        <taxon>Pseudomonadota</taxon>
        <taxon>Gammaproteobacteria</taxon>
        <taxon>Enterobacterales</taxon>
        <taxon>Pectobacteriaceae</taxon>
        <taxon>Musicola</taxon>
    </lineage>
</organism>
<sequence length="164" mass="18269">MMLALGLFVFHLKTLPYSSLKRDLKYNWAENKRIGLRSAYQYLGKGDDLITLSGKVSPEISGISSQLSLFALEYMAASGRAWPLIEGSGKIYGMYIIDSFNYTNSELFSDGSARSIDFSLTLKRVDESLSDMFGDLYEQAKELYDTKVTPALTSLKATVESISL</sequence>
<dbReference type="Pfam" id="PF06995">
    <property type="entry name" value="Phage_P2_GpU"/>
    <property type="match status" value="1"/>
</dbReference>
<dbReference type="InterPro" id="IPR009734">
    <property type="entry name" value="Myoviridae_GpU"/>
</dbReference>
<dbReference type="AlphaFoldDB" id="C6C6Z7"/>
<dbReference type="InterPro" id="IPR016912">
    <property type="entry name" value="Phage_P2_GpU"/>
</dbReference>
<dbReference type="EMBL" id="CP001654">
    <property type="protein sequence ID" value="ACS85891.1"/>
    <property type="molecule type" value="Genomic_DNA"/>
</dbReference>
<dbReference type="Proteomes" id="UP000002734">
    <property type="component" value="Chromosome"/>
</dbReference>
<dbReference type="KEGG" id="dda:Dd703_2104"/>
<gene>
    <name evidence="1" type="ordered locus">Dd703_2104</name>
</gene>
<dbReference type="eggNOG" id="COG3499">
    <property type="taxonomic scope" value="Bacteria"/>
</dbReference>
<name>C6C6Z7_MUSP7</name>
<reference evidence="1" key="1">
    <citation type="submission" date="2009-06" db="EMBL/GenBank/DDBJ databases">
        <title>Complete sequence of Dickeya dadantii Ech703.</title>
        <authorList>
            <consortium name="US DOE Joint Genome Institute"/>
            <person name="Lucas S."/>
            <person name="Copeland A."/>
            <person name="Lapidus A."/>
            <person name="Glavina del Rio T."/>
            <person name="Dalin E."/>
            <person name="Tice H."/>
            <person name="Bruce D."/>
            <person name="Goodwin L."/>
            <person name="Pitluck S."/>
            <person name="Chertkov O."/>
            <person name="Brettin T."/>
            <person name="Detter J.C."/>
            <person name="Han C."/>
            <person name="Larimer F."/>
            <person name="Land M."/>
            <person name="Hauser L."/>
            <person name="Kyrpides N."/>
            <person name="Mikhailova N."/>
            <person name="Balakrishnan V."/>
            <person name="Glasner J."/>
            <person name="Perna N.T."/>
        </authorList>
    </citation>
    <scope>NUCLEOTIDE SEQUENCE [LARGE SCALE GENOMIC DNA]</scope>
    <source>
        <strain evidence="1">Ech703</strain>
    </source>
</reference>
<dbReference type="STRING" id="579405.Dd703_2104"/>
<accession>C6C6Z7</accession>